<feature type="compositionally biased region" description="Acidic residues" evidence="1">
    <location>
        <begin position="27"/>
        <end position="48"/>
    </location>
</feature>
<organism evidence="2 3">
    <name type="scientific">Haloterrigena gelatinilytica</name>
    <dbReference type="NCBI Taxonomy" id="2741724"/>
    <lineage>
        <taxon>Archaea</taxon>
        <taxon>Methanobacteriati</taxon>
        <taxon>Methanobacteriota</taxon>
        <taxon>Stenosarchaea group</taxon>
        <taxon>Halobacteria</taxon>
        <taxon>Halobacteriales</taxon>
        <taxon>Natrialbaceae</taxon>
        <taxon>Haloterrigena</taxon>
    </lineage>
</organism>
<feature type="region of interest" description="Disordered" evidence="1">
    <location>
        <begin position="279"/>
        <end position="308"/>
    </location>
</feature>
<evidence type="ECO:0000313" key="2">
    <source>
        <dbReference type="EMBL" id="NUC71721.1"/>
    </source>
</evidence>
<protein>
    <submittedName>
        <fullName evidence="2">Uncharacterized protein</fullName>
    </submittedName>
</protein>
<comment type="caution">
    <text evidence="2">The sequence shown here is derived from an EMBL/GenBank/DDBJ whole genome shotgun (WGS) entry which is preliminary data.</text>
</comment>
<accession>A0ABX2LD17</accession>
<proteinExistence type="predicted"/>
<evidence type="ECO:0000313" key="3">
    <source>
        <dbReference type="Proteomes" id="UP001016761"/>
    </source>
</evidence>
<gene>
    <name evidence="2" type="ORF">HTZ84_05255</name>
</gene>
<reference evidence="2 3" key="1">
    <citation type="submission" date="2020-06" db="EMBL/GenBank/DDBJ databases">
        <title>Haloterrigena sp. nov., an extremely halophilic archaeon isolated from a saline sediment.</title>
        <authorList>
            <person name="Liu B.-B."/>
        </authorList>
    </citation>
    <scope>NUCLEOTIDE SEQUENCE [LARGE SCALE GENOMIC DNA]</scope>
    <source>
        <strain evidence="2 3">SYSU A558-1</strain>
    </source>
</reference>
<feature type="compositionally biased region" description="Basic and acidic residues" evidence="1">
    <location>
        <begin position="17"/>
        <end position="26"/>
    </location>
</feature>
<dbReference type="RefSeq" id="WP_174679709.1">
    <property type="nucleotide sequence ID" value="NZ_JABUQZ010000001.1"/>
</dbReference>
<dbReference type="EMBL" id="JABUQZ010000001">
    <property type="protein sequence ID" value="NUC71721.1"/>
    <property type="molecule type" value="Genomic_DNA"/>
</dbReference>
<name>A0ABX2LD17_9EURY</name>
<dbReference type="Gene3D" id="2.60.120.200">
    <property type="match status" value="1"/>
</dbReference>
<evidence type="ECO:0000256" key="1">
    <source>
        <dbReference type="SAM" id="MobiDB-lite"/>
    </source>
</evidence>
<feature type="region of interest" description="Disordered" evidence="1">
    <location>
        <begin position="17"/>
        <end position="61"/>
    </location>
</feature>
<sequence length="455" mass="50931">MNPLKAILECLEWLLRGQDRDNRTDTEPEPEEPEEPEPLEALDLESDDQQQAGQSHHSGVRIRAEQDLEGLECRISDQTSGLVMAYLKDGGGDILERRSIDTLEAGDTFTFTTPLEAGKGYQVVCAAGGAPYDRGRSHVEYPIKSEVLVATAGIYTGGGTETTRYCYNIDQIRPLRSVEEDQPQVALGAVKPSDPMPDYHSATGLEATRGENCYVVDDPAGGDEKVLEVFYPEEEILGINERVYLENAVGYEPKVVHGRYEIFFPETFEIRQGYHHGGTKLPGVADHRGDPPDNEGGGAGGVRNPGSYSDRKFASSRDGLYNETVGADIPINSQVYDATYDPRKHPYGWHHCWSKGVNKGSWYTIDYRTVLNTPGESDGRILGWINGELAFDSDELAKEDDEFDGYLFLEEKFAERGIPYWRRHYHYGGEWGSPKDQSLYERNLSIWVDDNVPEM</sequence>
<dbReference type="PANTHER" id="PTHR40124:SF1">
    <property type="entry name" value="DISAGGREGATASE RELATED REPEAT PROTEIN"/>
    <property type="match status" value="1"/>
</dbReference>
<dbReference type="Proteomes" id="UP001016761">
    <property type="component" value="Unassembled WGS sequence"/>
</dbReference>
<dbReference type="PANTHER" id="PTHR40124">
    <property type="match status" value="1"/>
</dbReference>
<keyword evidence="3" id="KW-1185">Reference proteome</keyword>